<keyword evidence="8" id="KW-0560">Oxidoreductase</keyword>
<dbReference type="SUPFAM" id="SSF47240">
    <property type="entry name" value="Ferritin-like"/>
    <property type="match status" value="1"/>
</dbReference>
<evidence type="ECO:0000256" key="3">
    <source>
        <dbReference type="ARBA" id="ARBA00006550"/>
    </source>
</evidence>
<gene>
    <name evidence="14" type="ORF">F3Y22_tig00002840pilonHSYRG00724</name>
</gene>
<dbReference type="GO" id="GO:0015995">
    <property type="term" value="P:chlorophyll biosynthetic process"/>
    <property type="evidence" value="ECO:0007669"/>
    <property type="project" value="UniProtKB-UniPathway"/>
</dbReference>
<evidence type="ECO:0000256" key="10">
    <source>
        <dbReference type="ARBA" id="ARBA00023171"/>
    </source>
</evidence>
<feature type="region of interest" description="Disordered" evidence="12">
    <location>
        <begin position="229"/>
        <end position="252"/>
    </location>
</feature>
<dbReference type="GO" id="GO:0046872">
    <property type="term" value="F:metal ion binding"/>
    <property type="evidence" value="ECO:0007669"/>
    <property type="project" value="UniProtKB-KW"/>
</dbReference>
<keyword evidence="7" id="KW-0521">NADP</keyword>
<comment type="similarity">
    <text evidence="3">Belongs to the AcsF family.</text>
</comment>
<dbReference type="GO" id="GO:0048529">
    <property type="term" value="F:magnesium-protoporphyrin IX monomethyl ester (oxidative) cyclase activity"/>
    <property type="evidence" value="ECO:0007669"/>
    <property type="project" value="UniProtKB-EC"/>
</dbReference>
<evidence type="ECO:0000256" key="6">
    <source>
        <dbReference type="ARBA" id="ARBA00022723"/>
    </source>
</evidence>
<dbReference type="PANTHER" id="PTHR31053:SF2">
    <property type="entry name" value="MAGNESIUM-PROTOPORPHYRIN IX MONOMETHYL ESTER [OXIDATIVE] CYCLASE, CHLOROPLASTIC"/>
    <property type="match status" value="1"/>
</dbReference>
<organism evidence="14 15">
    <name type="scientific">Hibiscus syriacus</name>
    <name type="common">Rose of Sharon</name>
    <dbReference type="NCBI Taxonomy" id="106335"/>
    <lineage>
        <taxon>Eukaryota</taxon>
        <taxon>Viridiplantae</taxon>
        <taxon>Streptophyta</taxon>
        <taxon>Embryophyta</taxon>
        <taxon>Tracheophyta</taxon>
        <taxon>Spermatophyta</taxon>
        <taxon>Magnoliopsida</taxon>
        <taxon>eudicotyledons</taxon>
        <taxon>Gunneridae</taxon>
        <taxon>Pentapetalae</taxon>
        <taxon>rosids</taxon>
        <taxon>malvids</taxon>
        <taxon>Malvales</taxon>
        <taxon>Malvaceae</taxon>
        <taxon>Malvoideae</taxon>
        <taxon>Hibiscus</taxon>
    </lineage>
</organism>
<evidence type="ECO:0000313" key="15">
    <source>
        <dbReference type="Proteomes" id="UP000436088"/>
    </source>
</evidence>
<keyword evidence="15" id="KW-1185">Reference proteome</keyword>
<dbReference type="GO" id="GO:0015979">
    <property type="term" value="P:photosynthesis"/>
    <property type="evidence" value="ECO:0007669"/>
    <property type="project" value="UniProtKB-KW"/>
</dbReference>
<dbReference type="Pfam" id="PF02915">
    <property type="entry name" value="Rubrerythrin"/>
    <property type="match status" value="1"/>
</dbReference>
<evidence type="ECO:0000256" key="8">
    <source>
        <dbReference type="ARBA" id="ARBA00023002"/>
    </source>
</evidence>
<evidence type="ECO:0000256" key="7">
    <source>
        <dbReference type="ARBA" id="ARBA00022857"/>
    </source>
</evidence>
<dbReference type="GO" id="GO:0009535">
    <property type="term" value="C:chloroplast thylakoid membrane"/>
    <property type="evidence" value="ECO:0007669"/>
    <property type="project" value="TreeGrafter"/>
</dbReference>
<comment type="pathway">
    <text evidence="2">Porphyrin-containing compound metabolism; chlorophyll biosynthesis.</text>
</comment>
<dbReference type="EC" id="1.14.13.81" evidence="4"/>
<evidence type="ECO:0000256" key="1">
    <source>
        <dbReference type="ARBA" id="ARBA00001962"/>
    </source>
</evidence>
<dbReference type="InterPro" id="IPR009078">
    <property type="entry name" value="Ferritin-like_SF"/>
</dbReference>
<dbReference type="UniPathway" id="UPA00668"/>
<proteinExistence type="inferred from homology"/>
<name>A0A6A3CRZ8_HIBSY</name>
<evidence type="ECO:0000313" key="14">
    <source>
        <dbReference type="EMBL" id="KAE8731224.1"/>
    </source>
</evidence>
<evidence type="ECO:0000256" key="9">
    <source>
        <dbReference type="ARBA" id="ARBA00023004"/>
    </source>
</evidence>
<keyword evidence="9" id="KW-0408">Iron</keyword>
<keyword evidence="5" id="KW-0602">Photosynthesis</keyword>
<comment type="cofactor">
    <cofactor evidence="1">
        <name>Fe cation</name>
        <dbReference type="ChEBI" id="CHEBI:24875"/>
    </cofactor>
</comment>
<dbReference type="PANTHER" id="PTHR31053">
    <property type="entry name" value="MAGNESIUM-PROTOPORPHYRIN IX MONOMETHYL ESTER [OXIDATIVE] CYCLASE, CHLOROPLASTIC"/>
    <property type="match status" value="1"/>
</dbReference>
<sequence length="448" mass="51566">MALRACNPLPSLSSSPFPSSSTSLPIAILPISRLWVKAVDYHPLKCSIGAQLVQNKKRSVMTVKASAESADDEQQFPSESKKEDLGVGKLPLESKMQQLAEQKMRMKLAKKIRLRRKRLVRKRKLRKKGRWPPSKMKKLKNPYSETKESNQARLWSSHVSVSDSQTQISSMRFDQLSVAYKSNSLSYSVGNKNGNRNGPSKAYLHVQFHHPIFSNSRYVKFATVRMSSTSPPKTEKTAAKGGKKAAKTATDAEKTNPVVAEIFSLMSRDEARHAGFLNKGLSDFNLALDLGFLTKARKYTFFKPKFIFYATNLSEKIGYWRNITIYRHLKENPEYQCYPIFKYFENWCQDENSRGDFFSALLKAQPQFLSDWKAKLWSRFFCLWVYVTMYLNDCQRTAFYTGIGLDTKEFDMHVIIETNRTTARIFPAVLDVENPEFKRRLDKMVEIN</sequence>
<dbReference type="CDD" id="cd23709">
    <property type="entry name" value="Psrp5_CTD"/>
    <property type="match status" value="1"/>
</dbReference>
<evidence type="ECO:0000256" key="5">
    <source>
        <dbReference type="ARBA" id="ARBA00022531"/>
    </source>
</evidence>
<evidence type="ECO:0000256" key="2">
    <source>
        <dbReference type="ARBA" id="ARBA00005173"/>
    </source>
</evidence>
<keyword evidence="6" id="KW-0479">Metal-binding</keyword>
<comment type="caution">
    <text evidence="14">The sequence shown here is derived from an EMBL/GenBank/DDBJ whole genome shotgun (WGS) entry which is preliminary data.</text>
</comment>
<dbReference type="Proteomes" id="UP000436088">
    <property type="component" value="Unassembled WGS sequence"/>
</dbReference>
<keyword evidence="10" id="KW-0149">Chlorophyll biosynthesis</keyword>
<comment type="catalytic activity">
    <reaction evidence="11">
        <text>Mg-protoporphyrin IX 13-monomethyl ester + 3 NADPH + 3 O2 + 2 H(+) = 3,8-divinyl protochlorophyllide a + 3 NADP(+) + 5 H2O</text>
        <dbReference type="Rhea" id="RHEA:33235"/>
        <dbReference type="ChEBI" id="CHEBI:15377"/>
        <dbReference type="ChEBI" id="CHEBI:15378"/>
        <dbReference type="ChEBI" id="CHEBI:15379"/>
        <dbReference type="ChEBI" id="CHEBI:57783"/>
        <dbReference type="ChEBI" id="CHEBI:58349"/>
        <dbReference type="ChEBI" id="CHEBI:58632"/>
        <dbReference type="ChEBI" id="CHEBI:60491"/>
        <dbReference type="EC" id="1.14.13.81"/>
    </reaction>
</comment>
<evidence type="ECO:0000256" key="12">
    <source>
        <dbReference type="SAM" id="MobiDB-lite"/>
    </source>
</evidence>
<dbReference type="InterPro" id="IPR008434">
    <property type="entry name" value="AcsF"/>
</dbReference>
<reference evidence="14" key="1">
    <citation type="submission" date="2019-09" db="EMBL/GenBank/DDBJ databases">
        <title>Draft genome information of white flower Hibiscus syriacus.</title>
        <authorList>
            <person name="Kim Y.-M."/>
        </authorList>
    </citation>
    <scope>NUCLEOTIDE SEQUENCE [LARGE SCALE GENOMIC DNA]</scope>
    <source>
        <strain evidence="14">YM2019G1</strain>
    </source>
</reference>
<feature type="region of interest" description="Disordered" evidence="12">
    <location>
        <begin position="64"/>
        <end position="84"/>
    </location>
</feature>
<dbReference type="InterPro" id="IPR003251">
    <property type="entry name" value="Rr_diiron-bd_dom"/>
</dbReference>
<dbReference type="NCBIfam" id="TIGR02029">
    <property type="entry name" value="AcsF"/>
    <property type="match status" value="1"/>
</dbReference>
<feature type="compositionally biased region" description="Basic residues" evidence="12">
    <location>
        <begin position="122"/>
        <end position="140"/>
    </location>
</feature>
<feature type="compositionally biased region" description="Low complexity" evidence="12">
    <location>
        <begin position="8"/>
        <end position="21"/>
    </location>
</feature>
<accession>A0A6A3CRZ8</accession>
<dbReference type="EMBL" id="VEPZ02000196">
    <property type="protein sequence ID" value="KAE8731224.1"/>
    <property type="molecule type" value="Genomic_DNA"/>
</dbReference>
<evidence type="ECO:0000256" key="4">
    <source>
        <dbReference type="ARBA" id="ARBA00012092"/>
    </source>
</evidence>
<evidence type="ECO:0000256" key="11">
    <source>
        <dbReference type="ARBA" id="ARBA00049231"/>
    </source>
</evidence>
<feature type="region of interest" description="Disordered" evidence="12">
    <location>
        <begin position="122"/>
        <end position="150"/>
    </location>
</feature>
<evidence type="ECO:0000259" key="13">
    <source>
        <dbReference type="Pfam" id="PF02915"/>
    </source>
</evidence>
<feature type="region of interest" description="Disordered" evidence="12">
    <location>
        <begin position="1"/>
        <end position="21"/>
    </location>
</feature>
<protein>
    <recommendedName>
        <fullName evidence="4">magnesium-protoporphyrin IX monomethyl ester (oxidative) cyclase</fullName>
        <ecNumber evidence="4">1.14.13.81</ecNumber>
    </recommendedName>
</protein>
<feature type="domain" description="Rubrerythrin diiron-binding" evidence="13">
    <location>
        <begin position="249"/>
        <end position="362"/>
    </location>
</feature>
<dbReference type="AlphaFoldDB" id="A0A6A3CRZ8"/>